<dbReference type="RefSeq" id="WP_266148527.1">
    <property type="nucleotide sequence ID" value="NZ_CP064028.1"/>
</dbReference>
<sequence>MIKLRVWHAFLLAMVAISQQVTAADAGSRYSQLASDTSVSNSGTTILQQTINLSTGTWVFVESDGRYYPNGGNPIGSVWIAVDGSQVSNLSVDDWSQSTNRKQHCFNAIGAVYLNPGSHTISLLAATLNPGVVVIGAESNLSTVINPATSVTNATMGADSAQLSYNTAGLTLLSPLPHSTQVSTSINAQAGASLIALASSRIYEWGNQGDPLTTITMDGQTPANNVGTWSDNDMNSGAEKQAPFFNHAIYNGLSNGFHVVGIDTSAIPYVGGTNTVQYRFGADSTLVTLSGGMSVFGSASLSSTQNNVANYVIIGSSNPSSGFPPTGTMYPIVQADIVIPSGHNGNVFITGKTRVQGDAGDQGGTVYFLMTIDGAQVGSLGVQQLASPNSASSRTMSTSYLATGSGALSPGTHHVVLYGEAVGSFAHLAMTQDLPLIWFD</sequence>
<feature type="chain" id="PRO_5045062596" evidence="1">
    <location>
        <begin position="24"/>
        <end position="440"/>
    </location>
</feature>
<name>A0ABV9C5X3_9GAMM</name>
<dbReference type="Proteomes" id="UP001595961">
    <property type="component" value="Unassembled WGS sequence"/>
</dbReference>
<evidence type="ECO:0000313" key="2">
    <source>
        <dbReference type="EMBL" id="MFC4528143.1"/>
    </source>
</evidence>
<comment type="caution">
    <text evidence="2">The sequence shown here is derived from an EMBL/GenBank/DDBJ whole genome shotgun (WGS) entry which is preliminary data.</text>
</comment>
<proteinExistence type="predicted"/>
<keyword evidence="1" id="KW-0732">Signal</keyword>
<gene>
    <name evidence="2" type="ORF">ACFO5W_15985</name>
</gene>
<protein>
    <submittedName>
        <fullName evidence="2">Uncharacterized protein</fullName>
    </submittedName>
</protein>
<evidence type="ECO:0000256" key="1">
    <source>
        <dbReference type="SAM" id="SignalP"/>
    </source>
</evidence>
<evidence type="ECO:0000313" key="3">
    <source>
        <dbReference type="Proteomes" id="UP001595961"/>
    </source>
</evidence>
<feature type="signal peptide" evidence="1">
    <location>
        <begin position="1"/>
        <end position="23"/>
    </location>
</feature>
<organism evidence="2 3">
    <name type="scientific">Dyella halodurans</name>
    <dbReference type="NCBI Taxonomy" id="1920171"/>
    <lineage>
        <taxon>Bacteria</taxon>
        <taxon>Pseudomonadati</taxon>
        <taxon>Pseudomonadota</taxon>
        <taxon>Gammaproteobacteria</taxon>
        <taxon>Lysobacterales</taxon>
        <taxon>Rhodanobacteraceae</taxon>
        <taxon>Dyella</taxon>
    </lineage>
</organism>
<dbReference type="EMBL" id="JBHSGA010000018">
    <property type="protein sequence ID" value="MFC4528143.1"/>
    <property type="molecule type" value="Genomic_DNA"/>
</dbReference>
<reference evidence="3" key="1">
    <citation type="journal article" date="2019" name="Int. J. Syst. Evol. Microbiol.">
        <title>The Global Catalogue of Microorganisms (GCM) 10K type strain sequencing project: providing services to taxonomists for standard genome sequencing and annotation.</title>
        <authorList>
            <consortium name="The Broad Institute Genomics Platform"/>
            <consortium name="The Broad Institute Genome Sequencing Center for Infectious Disease"/>
            <person name="Wu L."/>
            <person name="Ma J."/>
        </authorList>
    </citation>
    <scope>NUCLEOTIDE SEQUENCE [LARGE SCALE GENOMIC DNA]</scope>
    <source>
        <strain evidence="3">CCM 4481</strain>
    </source>
</reference>
<keyword evidence="3" id="KW-1185">Reference proteome</keyword>
<accession>A0ABV9C5X3</accession>